<evidence type="ECO:0000256" key="1">
    <source>
        <dbReference type="ARBA" id="ARBA00022490"/>
    </source>
</evidence>
<dbReference type="GO" id="GO:0006281">
    <property type="term" value="P:DNA repair"/>
    <property type="evidence" value="ECO:0007669"/>
    <property type="project" value="UniProtKB-UniRule"/>
</dbReference>
<dbReference type="Pfam" id="PF01330">
    <property type="entry name" value="RuvA_N"/>
    <property type="match status" value="1"/>
</dbReference>
<dbReference type="Gene3D" id="1.10.8.10">
    <property type="entry name" value="DNA helicase RuvA subunit, C-terminal domain"/>
    <property type="match status" value="1"/>
</dbReference>
<dbReference type="HAMAP" id="MF_00031">
    <property type="entry name" value="DNA_HJ_migration_RuvA"/>
    <property type="match status" value="1"/>
</dbReference>
<dbReference type="InterPro" id="IPR000085">
    <property type="entry name" value="RuvA"/>
</dbReference>
<evidence type="ECO:0000256" key="6">
    <source>
        <dbReference type="HAMAP-Rule" id="MF_00031"/>
    </source>
</evidence>
<dbReference type="SUPFAM" id="SSF46929">
    <property type="entry name" value="DNA helicase RuvA subunit, C-terminal domain"/>
    <property type="match status" value="1"/>
</dbReference>
<keyword evidence="4 6" id="KW-0233">DNA recombination</keyword>
<dbReference type="SMART" id="SM00278">
    <property type="entry name" value="HhH1"/>
    <property type="match status" value="2"/>
</dbReference>
<comment type="subcellular location">
    <subcellularLocation>
        <location evidence="6">Cytoplasm</location>
    </subcellularLocation>
</comment>
<evidence type="ECO:0000313" key="9">
    <source>
        <dbReference type="Proteomes" id="UP000295304"/>
    </source>
</evidence>
<dbReference type="Pfam" id="PF14520">
    <property type="entry name" value="HHH_5"/>
    <property type="match status" value="1"/>
</dbReference>
<dbReference type="Gene3D" id="1.10.150.20">
    <property type="entry name" value="5' to 3' exonuclease, C-terminal subdomain"/>
    <property type="match status" value="1"/>
</dbReference>
<dbReference type="InterPro" id="IPR012340">
    <property type="entry name" value="NA-bd_OB-fold"/>
</dbReference>
<feature type="region of interest" description="Flexible linker" evidence="6">
    <location>
        <begin position="143"/>
        <end position="155"/>
    </location>
</feature>
<comment type="similarity">
    <text evidence="6">Belongs to the RuvA family.</text>
</comment>
<evidence type="ECO:0000256" key="4">
    <source>
        <dbReference type="ARBA" id="ARBA00023172"/>
    </source>
</evidence>
<dbReference type="SUPFAM" id="SSF50249">
    <property type="entry name" value="Nucleic acid-binding proteins"/>
    <property type="match status" value="1"/>
</dbReference>
<keyword evidence="8" id="KW-0347">Helicase</keyword>
<keyword evidence="2 6" id="KW-0227">DNA damage</keyword>
<dbReference type="GO" id="GO:0009379">
    <property type="term" value="C:Holliday junction helicase complex"/>
    <property type="evidence" value="ECO:0007669"/>
    <property type="project" value="InterPro"/>
</dbReference>
<name>A0A4R3JD76_9PROT</name>
<proteinExistence type="inferred from homology"/>
<comment type="function">
    <text evidence="6">The RuvA-RuvB-RuvC complex processes Holliday junction (HJ) DNA during genetic recombination and DNA repair, while the RuvA-RuvB complex plays an important role in the rescue of blocked DNA replication forks via replication fork reversal (RFR). RuvA specifically binds to HJ cruciform DNA, conferring on it an open structure. The RuvB hexamer acts as an ATP-dependent pump, pulling dsDNA into and through the RuvAB complex. HJ branch migration allows RuvC to scan DNA until it finds its consensus sequence, where it cleaves and resolves the cruciform DNA.</text>
</comment>
<dbReference type="GO" id="GO:0005737">
    <property type="term" value="C:cytoplasm"/>
    <property type="evidence" value="ECO:0007669"/>
    <property type="project" value="UniProtKB-SubCell"/>
</dbReference>
<keyword evidence="1 6" id="KW-0963">Cytoplasm</keyword>
<feature type="domain" description="Helix-hairpin-helix DNA-binding motif class 1" evidence="7">
    <location>
        <begin position="107"/>
        <end position="126"/>
    </location>
</feature>
<dbReference type="NCBIfam" id="TIGR00084">
    <property type="entry name" value="ruvA"/>
    <property type="match status" value="1"/>
</dbReference>
<dbReference type="GO" id="GO:0006310">
    <property type="term" value="P:DNA recombination"/>
    <property type="evidence" value="ECO:0007669"/>
    <property type="project" value="UniProtKB-UniRule"/>
</dbReference>
<dbReference type="InterPro" id="IPR036267">
    <property type="entry name" value="RuvA_C_sf"/>
</dbReference>
<organism evidence="8 9">
    <name type="scientific">Varunaivibrio sulfuroxidans</name>
    <dbReference type="NCBI Taxonomy" id="1773489"/>
    <lineage>
        <taxon>Bacteria</taxon>
        <taxon>Pseudomonadati</taxon>
        <taxon>Pseudomonadota</taxon>
        <taxon>Alphaproteobacteria</taxon>
        <taxon>Rhodospirillales</taxon>
        <taxon>Magnetovibrionaceae</taxon>
        <taxon>Varunaivibrio</taxon>
    </lineage>
</organism>
<dbReference type="EMBL" id="SLZW01000004">
    <property type="protein sequence ID" value="TCS63146.1"/>
    <property type="molecule type" value="Genomic_DNA"/>
</dbReference>
<dbReference type="AlphaFoldDB" id="A0A4R3JD76"/>
<keyword evidence="8" id="KW-0067">ATP-binding</keyword>
<evidence type="ECO:0000256" key="5">
    <source>
        <dbReference type="ARBA" id="ARBA00023204"/>
    </source>
</evidence>
<dbReference type="CDD" id="cd14332">
    <property type="entry name" value="UBA_RuvA_C"/>
    <property type="match status" value="1"/>
</dbReference>
<comment type="subunit">
    <text evidence="6">Homotetramer. Forms an RuvA(8)-RuvB(12)-Holliday junction (HJ) complex. HJ DNA is sandwiched between 2 RuvA tetramers; dsDNA enters through RuvA and exits via RuvB. An RuvB hexamer assembles on each DNA strand where it exits the tetramer. Each RuvB hexamer is contacted by two RuvA subunits (via domain III) on 2 adjacent RuvB subunits; this complex drives branch migration. In the full resolvosome a probable DNA-RuvA(4)-RuvB(12)-RuvC(2) complex forms which resolves the HJ.</text>
</comment>
<comment type="caution">
    <text evidence="8">The sequence shown here is derived from an EMBL/GenBank/DDBJ whole genome shotgun (WGS) entry which is preliminary data.</text>
</comment>
<dbReference type="Pfam" id="PF07499">
    <property type="entry name" value="RuvA_C"/>
    <property type="match status" value="1"/>
</dbReference>
<keyword evidence="8" id="KW-0378">Hydrolase</keyword>
<dbReference type="Gene3D" id="2.40.50.140">
    <property type="entry name" value="Nucleic acid-binding proteins"/>
    <property type="match status" value="1"/>
</dbReference>
<evidence type="ECO:0000256" key="3">
    <source>
        <dbReference type="ARBA" id="ARBA00023125"/>
    </source>
</evidence>
<dbReference type="InterPro" id="IPR011114">
    <property type="entry name" value="RuvA_C"/>
</dbReference>
<dbReference type="InterPro" id="IPR003583">
    <property type="entry name" value="Hlx-hairpin-Hlx_DNA-bd_motif"/>
</dbReference>
<keyword evidence="3 6" id="KW-0238">DNA-binding</keyword>
<keyword evidence="5 6" id="KW-0234">DNA repair</keyword>
<comment type="domain">
    <text evidence="6">Has three domains with a flexible linker between the domains II and III and assumes an 'L' shape. Domain III is highly mobile and contacts RuvB.</text>
</comment>
<feature type="region of interest" description="Domain III" evidence="6">
    <location>
        <begin position="156"/>
        <end position="211"/>
    </location>
</feature>
<dbReference type="GO" id="GO:0005524">
    <property type="term" value="F:ATP binding"/>
    <property type="evidence" value="ECO:0007669"/>
    <property type="project" value="InterPro"/>
</dbReference>
<dbReference type="OrthoDB" id="5293449at2"/>
<comment type="caution">
    <text evidence="6">Lacks conserved residue(s) required for the propagation of feature annotation.</text>
</comment>
<evidence type="ECO:0000256" key="2">
    <source>
        <dbReference type="ARBA" id="ARBA00022763"/>
    </source>
</evidence>
<feature type="domain" description="Helix-hairpin-helix DNA-binding motif class 1" evidence="7">
    <location>
        <begin position="72"/>
        <end position="91"/>
    </location>
</feature>
<dbReference type="Proteomes" id="UP000295304">
    <property type="component" value="Unassembled WGS sequence"/>
</dbReference>
<dbReference type="InterPro" id="IPR013849">
    <property type="entry name" value="DNA_helicase_Holl-junc_RuvA_I"/>
</dbReference>
<keyword evidence="9" id="KW-1185">Reference proteome</keyword>
<reference evidence="8 9" key="1">
    <citation type="submission" date="2019-03" db="EMBL/GenBank/DDBJ databases">
        <title>Genomic Encyclopedia of Type Strains, Phase IV (KMG-IV): sequencing the most valuable type-strain genomes for metagenomic binning, comparative biology and taxonomic classification.</title>
        <authorList>
            <person name="Goeker M."/>
        </authorList>
    </citation>
    <scope>NUCLEOTIDE SEQUENCE [LARGE SCALE GENOMIC DNA]</scope>
    <source>
        <strain evidence="8 9">DSM 101688</strain>
    </source>
</reference>
<protein>
    <recommendedName>
        <fullName evidence="6">Holliday junction branch migration complex subunit RuvA</fullName>
    </recommendedName>
</protein>
<gene>
    <name evidence="6" type="primary">ruvA</name>
    <name evidence="8" type="ORF">EDD55_104240</name>
</gene>
<evidence type="ECO:0000313" key="8">
    <source>
        <dbReference type="EMBL" id="TCS63146.1"/>
    </source>
</evidence>
<evidence type="ECO:0000259" key="7">
    <source>
        <dbReference type="SMART" id="SM00278"/>
    </source>
</evidence>
<dbReference type="GO" id="GO:0048476">
    <property type="term" value="C:Holliday junction resolvase complex"/>
    <property type="evidence" value="ECO:0007669"/>
    <property type="project" value="UniProtKB-UniRule"/>
</dbReference>
<dbReference type="InterPro" id="IPR010994">
    <property type="entry name" value="RuvA_2-like"/>
</dbReference>
<accession>A0A4R3JD76</accession>
<dbReference type="GO" id="GO:0000400">
    <property type="term" value="F:four-way junction DNA binding"/>
    <property type="evidence" value="ECO:0007669"/>
    <property type="project" value="UniProtKB-UniRule"/>
</dbReference>
<dbReference type="RefSeq" id="WP_132938864.1">
    <property type="nucleotide sequence ID" value="NZ_CP119676.1"/>
</dbReference>
<dbReference type="SUPFAM" id="SSF47781">
    <property type="entry name" value="RuvA domain 2-like"/>
    <property type="match status" value="1"/>
</dbReference>
<keyword evidence="8" id="KW-0547">Nucleotide-binding</keyword>
<dbReference type="GO" id="GO:0009378">
    <property type="term" value="F:four-way junction helicase activity"/>
    <property type="evidence" value="ECO:0007669"/>
    <property type="project" value="InterPro"/>
</dbReference>
<sequence length="211" mass="21786">MIAKLSGTIDQLGDDWTIVDVGGVGYLVFCSGKTLSRLFVGEPARLSIETHVREDHIHLYGFYDAHERDWFKLLTTVQGVGAKVALGILSALSGDELTHAIAAADKAAISRAPGVGPKLAARIASELKDKVAKLTLGMAPSGASQKSPPPLGAGGDDAALRDAVSALVNLGYGASDALGAVAHAASTLEDPPRVEDLIRLGLGELGLKEGL</sequence>